<organism evidence="1">
    <name type="scientific">marine sediment metagenome</name>
    <dbReference type="NCBI Taxonomy" id="412755"/>
    <lineage>
        <taxon>unclassified sequences</taxon>
        <taxon>metagenomes</taxon>
        <taxon>ecological metagenomes</taxon>
    </lineage>
</organism>
<name>A0A0F9L416_9ZZZZ</name>
<sequence length="81" mass="9642">MVEKNHTEFLQEVVDGFKEDWQIQDYLRDNVLNADHRKFLTENELSVVDILNGRYPYDEEMSMIGWMVSVNQSIGGELFKW</sequence>
<gene>
    <name evidence="1" type="ORF">LCGC14_1325660</name>
</gene>
<dbReference type="EMBL" id="LAZR01007956">
    <property type="protein sequence ID" value="KKM81846.1"/>
    <property type="molecule type" value="Genomic_DNA"/>
</dbReference>
<dbReference type="AlphaFoldDB" id="A0A0F9L416"/>
<comment type="caution">
    <text evidence="1">The sequence shown here is derived from an EMBL/GenBank/DDBJ whole genome shotgun (WGS) entry which is preliminary data.</text>
</comment>
<protein>
    <submittedName>
        <fullName evidence="1">Uncharacterized protein</fullName>
    </submittedName>
</protein>
<evidence type="ECO:0000313" key="1">
    <source>
        <dbReference type="EMBL" id="KKM81846.1"/>
    </source>
</evidence>
<accession>A0A0F9L416</accession>
<proteinExistence type="predicted"/>
<reference evidence="1" key="1">
    <citation type="journal article" date="2015" name="Nature">
        <title>Complex archaea that bridge the gap between prokaryotes and eukaryotes.</title>
        <authorList>
            <person name="Spang A."/>
            <person name="Saw J.H."/>
            <person name="Jorgensen S.L."/>
            <person name="Zaremba-Niedzwiedzka K."/>
            <person name="Martijn J."/>
            <person name="Lind A.E."/>
            <person name="van Eijk R."/>
            <person name="Schleper C."/>
            <person name="Guy L."/>
            <person name="Ettema T.J."/>
        </authorList>
    </citation>
    <scope>NUCLEOTIDE SEQUENCE</scope>
</reference>